<feature type="domain" description="Helix-hairpin-helix DNA-binding motif class 1" evidence="4">
    <location>
        <begin position="198"/>
        <end position="217"/>
    </location>
</feature>
<dbReference type="RefSeq" id="WP_182806830.1">
    <property type="nucleotide sequence ID" value="NZ_JACJFM010000001.1"/>
</dbReference>
<dbReference type="InterPro" id="IPR003593">
    <property type="entry name" value="AAA+_ATPase"/>
</dbReference>
<dbReference type="GO" id="GO:0005524">
    <property type="term" value="F:ATP binding"/>
    <property type="evidence" value="ECO:0007669"/>
    <property type="project" value="UniProtKB-UniRule"/>
</dbReference>
<proteinExistence type="inferred from homology"/>
<dbReference type="GO" id="GO:0006310">
    <property type="term" value="P:DNA recombination"/>
    <property type="evidence" value="ECO:0007669"/>
    <property type="project" value="InterPro"/>
</dbReference>
<evidence type="ECO:0000313" key="6">
    <source>
        <dbReference type="EMBL" id="MBB1485068.1"/>
    </source>
</evidence>
<dbReference type="EC" id="5.6.2.3" evidence="3"/>
<evidence type="ECO:0000256" key="1">
    <source>
        <dbReference type="ARBA" id="ARBA00022741"/>
    </source>
</evidence>
<dbReference type="PANTHER" id="PTHR43788">
    <property type="entry name" value="DNA2/NAM7 HELICASE FAMILY MEMBER"/>
    <property type="match status" value="1"/>
</dbReference>
<dbReference type="Gene3D" id="1.10.10.2220">
    <property type="match status" value="1"/>
</dbReference>
<dbReference type="Pfam" id="PF13538">
    <property type="entry name" value="UvrD_C_2"/>
    <property type="match status" value="1"/>
</dbReference>
<dbReference type="Proteomes" id="UP000565262">
    <property type="component" value="Unassembled WGS sequence"/>
</dbReference>
<comment type="function">
    <text evidence="3">DNA-dependent ATPase and ATP-dependent 5'-3' DNA helicase. Has no activity on blunt DNA or DNA with 3'-overhangs, requires at least 10 bases of 5'-ssDNA for helicase activity.</text>
</comment>
<dbReference type="EMBL" id="JACJFM010000001">
    <property type="protein sequence ID" value="MBB1485068.1"/>
    <property type="molecule type" value="Genomic_DNA"/>
</dbReference>
<dbReference type="GO" id="GO:0003677">
    <property type="term" value="F:DNA binding"/>
    <property type="evidence" value="ECO:0007669"/>
    <property type="project" value="UniProtKB-UniRule"/>
</dbReference>
<dbReference type="SMART" id="SM00278">
    <property type="entry name" value="HhH1"/>
    <property type="match status" value="2"/>
</dbReference>
<keyword evidence="3" id="KW-0378">Hydrolase</keyword>
<gene>
    <name evidence="3" type="primary">recD2</name>
    <name evidence="6" type="ORF">H4O21_00355</name>
</gene>
<dbReference type="SUPFAM" id="SSF52540">
    <property type="entry name" value="P-loop containing nucleoside triphosphate hydrolases"/>
    <property type="match status" value="2"/>
</dbReference>
<dbReference type="InterPro" id="IPR055446">
    <property type="entry name" value="RecD2_N_OB"/>
</dbReference>
<dbReference type="Pfam" id="PF18335">
    <property type="entry name" value="SH3_13"/>
    <property type="match status" value="1"/>
</dbReference>
<dbReference type="GO" id="GO:0017116">
    <property type="term" value="F:single-stranded DNA helicase activity"/>
    <property type="evidence" value="ECO:0007669"/>
    <property type="project" value="TreeGrafter"/>
</dbReference>
<dbReference type="Pfam" id="PF23139">
    <property type="entry name" value="OB_YrrC"/>
    <property type="match status" value="1"/>
</dbReference>
<dbReference type="InterPro" id="IPR010994">
    <property type="entry name" value="RuvA_2-like"/>
</dbReference>
<evidence type="ECO:0000313" key="7">
    <source>
        <dbReference type="Proteomes" id="UP000565262"/>
    </source>
</evidence>
<keyword evidence="3 6" id="KW-0347">Helicase</keyword>
<comment type="catalytic activity">
    <reaction evidence="3">
        <text>ATP + H2O = ADP + phosphate + H(+)</text>
        <dbReference type="Rhea" id="RHEA:13065"/>
        <dbReference type="ChEBI" id="CHEBI:15377"/>
        <dbReference type="ChEBI" id="CHEBI:15378"/>
        <dbReference type="ChEBI" id="CHEBI:30616"/>
        <dbReference type="ChEBI" id="CHEBI:43474"/>
        <dbReference type="ChEBI" id="CHEBI:456216"/>
        <dbReference type="EC" id="5.6.2.3"/>
    </reaction>
</comment>
<keyword evidence="2 3" id="KW-0067">ATP-binding</keyword>
<dbReference type="GO" id="GO:0009338">
    <property type="term" value="C:exodeoxyribonuclease V complex"/>
    <property type="evidence" value="ECO:0007669"/>
    <property type="project" value="TreeGrafter"/>
</dbReference>
<dbReference type="InterPro" id="IPR050534">
    <property type="entry name" value="Coronavir_polyprotein_1ab"/>
</dbReference>
<dbReference type="AlphaFoldDB" id="A0A839IJG6"/>
<dbReference type="Pfam" id="PF14520">
    <property type="entry name" value="HHH_5"/>
    <property type="match status" value="1"/>
</dbReference>
<evidence type="ECO:0000259" key="5">
    <source>
        <dbReference type="SMART" id="SM00382"/>
    </source>
</evidence>
<accession>A0A839IJG6</accession>
<dbReference type="Pfam" id="PF13245">
    <property type="entry name" value="AAA_19"/>
    <property type="match status" value="1"/>
</dbReference>
<evidence type="ECO:0000256" key="2">
    <source>
        <dbReference type="ARBA" id="ARBA00022840"/>
    </source>
</evidence>
<dbReference type="InterPro" id="IPR027785">
    <property type="entry name" value="UvrD-like_helicase_C"/>
</dbReference>
<keyword evidence="3" id="KW-0413">Isomerase</keyword>
<dbReference type="CDD" id="cd17933">
    <property type="entry name" value="DEXSc_RecD-like"/>
    <property type="match status" value="1"/>
</dbReference>
<protein>
    <recommendedName>
        <fullName evidence="3">ATP-dependent RecD2 DNA helicase</fullName>
        <ecNumber evidence="3">5.6.2.3</ecNumber>
    </recommendedName>
    <alternativeName>
        <fullName evidence="3">DNA 5'-3' helicase subunit RecD2</fullName>
    </alternativeName>
</protein>
<dbReference type="GO" id="GO:0016787">
    <property type="term" value="F:hydrolase activity"/>
    <property type="evidence" value="ECO:0007669"/>
    <property type="project" value="UniProtKB-KW"/>
</dbReference>
<feature type="binding site" evidence="3">
    <location>
        <begin position="368"/>
        <end position="372"/>
    </location>
    <ligand>
        <name>ATP</name>
        <dbReference type="ChEBI" id="CHEBI:30616"/>
    </ligand>
</feature>
<dbReference type="Pfam" id="PF14490">
    <property type="entry name" value="HHH_RecD2"/>
    <property type="match status" value="1"/>
</dbReference>
<dbReference type="GO" id="GO:0043139">
    <property type="term" value="F:5'-3' DNA helicase activity"/>
    <property type="evidence" value="ECO:0007669"/>
    <property type="project" value="UniProtKB-UniRule"/>
</dbReference>
<dbReference type="InterPro" id="IPR041451">
    <property type="entry name" value="RecD2_SH13"/>
</dbReference>
<keyword evidence="3" id="KW-0238">DNA-binding</keyword>
<dbReference type="InterPro" id="IPR027417">
    <property type="entry name" value="P-loop_NTPase"/>
</dbReference>
<keyword evidence="7" id="KW-1185">Reference proteome</keyword>
<dbReference type="GO" id="GO:0006281">
    <property type="term" value="P:DNA repair"/>
    <property type="evidence" value="ECO:0007669"/>
    <property type="project" value="InterPro"/>
</dbReference>
<reference evidence="6 7" key="1">
    <citation type="submission" date="2020-08" db="EMBL/GenBank/DDBJ databases">
        <title>Oceanospirillum sp. nov. isolated from marine sediment.</title>
        <authorList>
            <person name="Ji X."/>
        </authorList>
    </citation>
    <scope>NUCLEOTIDE SEQUENCE [LARGE SCALE GENOMIC DNA]</scope>
    <source>
        <strain evidence="6 7">D5</strain>
    </source>
</reference>
<organism evidence="6 7">
    <name type="scientific">Oceanospirillum sediminis</name>
    <dbReference type="NCBI Taxonomy" id="2760088"/>
    <lineage>
        <taxon>Bacteria</taxon>
        <taxon>Pseudomonadati</taxon>
        <taxon>Pseudomonadota</taxon>
        <taxon>Gammaproteobacteria</taxon>
        <taxon>Oceanospirillales</taxon>
        <taxon>Oceanospirillaceae</taxon>
        <taxon>Oceanospirillum</taxon>
    </lineage>
</organism>
<dbReference type="Gene3D" id="1.10.150.20">
    <property type="entry name" value="5' to 3' exonuclease, C-terminal subdomain"/>
    <property type="match status" value="1"/>
</dbReference>
<dbReference type="InterPro" id="IPR029493">
    <property type="entry name" value="RecD2-like_HHH"/>
</dbReference>
<keyword evidence="1 3" id="KW-0547">Nucleotide-binding</keyword>
<dbReference type="PANTHER" id="PTHR43788:SF6">
    <property type="entry name" value="DNA HELICASE B"/>
    <property type="match status" value="1"/>
</dbReference>
<dbReference type="InterPro" id="IPR003583">
    <property type="entry name" value="Hlx-hairpin-Hlx_DNA-bd_motif"/>
</dbReference>
<dbReference type="InterPro" id="IPR006345">
    <property type="entry name" value="RecD2"/>
</dbReference>
<name>A0A839IJG6_9GAMM</name>
<sequence length="739" mass="81905">MAQSPINPLSAHHHQPQVHLEGSVERVTFHSPESGFFVIRVRVAGYQDLITLTGNTPSVTGGEYVEADGTWINDPRHGLQLKCHSIRTVTPTSLEGIEKYLGSGMVKGIGPHFAQKLVQCFGDQVFEVIEQTPEKLLELEGIGKKRLQLITSAWAEQKIVREIMVFLQSHGVGTARAVRIYKTYGEAAIETVQQNPYQLALDIHGIGFKTADQIALNLGIPAQSLVRAQAGIRHVLQELSSQGHCARPVDILIREAEKMLEISPDILQQALDAEVEEKNLIPDQIALTDHPDEQQAVVFLAPLYYAECGTTRLLQELQYGQPPWGQIRTDKAFEWLENQSDFRLSDSQKQAVEIVLANKVSIVTGGPGVGKTTTVNSVLRLLLAKKCRVQLCAPTGRAAKRLSESTGYEAQTIHRLLDFDPVEYGFKRNQDNPLETDVLVIDEISMVDIVLMNQLLKAIPPTGALIMVGDVDQLPSVGPGAVLADMIRSDVIPTGRLTEIFRQAATSAIITTAHQINRGIAPQKTPKGTDTDFFYIPTDDAETARSILLNVVSQRLPQKYGYDPIRDIQVLAPINRGGLGVRSLNIELQSLLNSNSYPQVTRFGWSWAPGDKIIQMVNNYDKEVFNGDIGQISTINPEDSELTATFDGKEVLYSFDELDEISLAYATSIHKSQGSEYPCVVIPMAMQHFTLLERNLLYTAVTRGKKHVILIGEKRAINMACRQTKARLRMTKLSQRLQD</sequence>
<dbReference type="Gene3D" id="3.40.50.300">
    <property type="entry name" value="P-loop containing nucleotide triphosphate hydrolases"/>
    <property type="match status" value="2"/>
</dbReference>
<dbReference type="SUPFAM" id="SSF47781">
    <property type="entry name" value="RuvA domain 2-like"/>
    <property type="match status" value="1"/>
</dbReference>
<dbReference type="HAMAP" id="MF_01488">
    <property type="entry name" value="RecD2"/>
    <property type="match status" value="1"/>
</dbReference>
<evidence type="ECO:0000259" key="4">
    <source>
        <dbReference type="SMART" id="SM00278"/>
    </source>
</evidence>
<dbReference type="NCBIfam" id="TIGR01448">
    <property type="entry name" value="recD_rel"/>
    <property type="match status" value="1"/>
</dbReference>
<dbReference type="CDD" id="cd18809">
    <property type="entry name" value="SF1_C_RecD"/>
    <property type="match status" value="1"/>
</dbReference>
<comment type="caution">
    <text evidence="6">The sequence shown here is derived from an EMBL/GenBank/DDBJ whole genome shotgun (WGS) entry which is preliminary data.</text>
</comment>
<dbReference type="Gene3D" id="2.30.30.940">
    <property type="match status" value="1"/>
</dbReference>
<feature type="domain" description="AAA+ ATPase" evidence="5">
    <location>
        <begin position="357"/>
        <end position="498"/>
    </location>
</feature>
<dbReference type="SMART" id="SM00382">
    <property type="entry name" value="AAA"/>
    <property type="match status" value="1"/>
</dbReference>
<feature type="domain" description="Helix-hairpin-helix DNA-binding motif class 1" evidence="4">
    <location>
        <begin position="134"/>
        <end position="153"/>
    </location>
</feature>
<comment type="similarity">
    <text evidence="3">Belongs to the RecD family. RecD2 subfamily.</text>
</comment>
<evidence type="ECO:0000256" key="3">
    <source>
        <dbReference type="HAMAP-Rule" id="MF_01488"/>
    </source>
</evidence>